<protein>
    <submittedName>
        <fullName evidence="1">Unannotated protein</fullName>
    </submittedName>
</protein>
<evidence type="ECO:0000313" key="1">
    <source>
        <dbReference type="EMBL" id="CAB4597211.1"/>
    </source>
</evidence>
<accession>A0A6J6G7N4</accession>
<organism evidence="1">
    <name type="scientific">freshwater metagenome</name>
    <dbReference type="NCBI Taxonomy" id="449393"/>
    <lineage>
        <taxon>unclassified sequences</taxon>
        <taxon>metagenomes</taxon>
        <taxon>ecological metagenomes</taxon>
    </lineage>
</organism>
<dbReference type="EMBL" id="CAEZTS010000254">
    <property type="protein sequence ID" value="CAB4597211.1"/>
    <property type="molecule type" value="Genomic_DNA"/>
</dbReference>
<proteinExistence type="predicted"/>
<sequence length="112" mass="11701">MACKSPGMAGAPRGVTVVETYEPTPNKFRAATRMVYVTPLFNPPIVSLSVIPESRTTVYVAPTAPQALEQISTWYPRSVGAGDCDGAVHVIVADSDDPEDEIVAGAVGVPAT</sequence>
<gene>
    <name evidence="1" type="ORF">UFOPK1722_01979</name>
</gene>
<reference evidence="1" key="1">
    <citation type="submission" date="2020-05" db="EMBL/GenBank/DDBJ databases">
        <authorList>
            <person name="Chiriac C."/>
            <person name="Salcher M."/>
            <person name="Ghai R."/>
            <person name="Kavagutti S V."/>
        </authorList>
    </citation>
    <scope>NUCLEOTIDE SEQUENCE</scope>
</reference>
<name>A0A6J6G7N4_9ZZZZ</name>
<dbReference type="AlphaFoldDB" id="A0A6J6G7N4"/>